<evidence type="ECO:0000256" key="1">
    <source>
        <dbReference type="ARBA" id="ARBA00022741"/>
    </source>
</evidence>
<dbReference type="GO" id="GO:0006355">
    <property type="term" value="P:regulation of DNA-templated transcription"/>
    <property type="evidence" value="ECO:0007669"/>
    <property type="project" value="InterPro"/>
</dbReference>
<dbReference type="PROSITE" id="PS50045">
    <property type="entry name" value="SIGMA54_INTERACT_4"/>
    <property type="match status" value="1"/>
</dbReference>
<dbReference type="Proteomes" id="UP000549971">
    <property type="component" value="Unassembled WGS sequence"/>
</dbReference>
<organism evidence="6 7">
    <name type="scientific">Kribbella italica</name>
    <dbReference type="NCBI Taxonomy" id="1540520"/>
    <lineage>
        <taxon>Bacteria</taxon>
        <taxon>Bacillati</taxon>
        <taxon>Actinomycetota</taxon>
        <taxon>Actinomycetes</taxon>
        <taxon>Propionibacteriales</taxon>
        <taxon>Kribbellaceae</taxon>
        <taxon>Kribbella</taxon>
    </lineage>
</organism>
<keyword evidence="1" id="KW-0547">Nucleotide-binding</keyword>
<name>A0A7W9J7Q7_9ACTN</name>
<dbReference type="Gene3D" id="1.10.10.60">
    <property type="entry name" value="Homeodomain-like"/>
    <property type="match status" value="1"/>
</dbReference>
<dbReference type="InterPro" id="IPR058031">
    <property type="entry name" value="AAA_lid_NorR"/>
</dbReference>
<accession>A0A7W9J7Q7</accession>
<dbReference type="InterPro" id="IPR029016">
    <property type="entry name" value="GAF-like_dom_sf"/>
</dbReference>
<proteinExistence type="predicted"/>
<dbReference type="Gene3D" id="3.30.450.40">
    <property type="match status" value="1"/>
</dbReference>
<evidence type="ECO:0000313" key="6">
    <source>
        <dbReference type="EMBL" id="MBB5836428.1"/>
    </source>
</evidence>
<dbReference type="PRINTS" id="PR01590">
    <property type="entry name" value="HTHFIS"/>
</dbReference>
<keyword evidence="4" id="KW-0804">Transcription</keyword>
<feature type="domain" description="Sigma-54 factor interaction" evidence="5">
    <location>
        <begin position="461"/>
        <end position="522"/>
    </location>
</feature>
<dbReference type="GO" id="GO:0043565">
    <property type="term" value="F:sequence-specific DNA binding"/>
    <property type="evidence" value="ECO:0007669"/>
    <property type="project" value="InterPro"/>
</dbReference>
<evidence type="ECO:0000256" key="3">
    <source>
        <dbReference type="ARBA" id="ARBA00023015"/>
    </source>
</evidence>
<dbReference type="InterPro" id="IPR002078">
    <property type="entry name" value="Sigma_54_int"/>
</dbReference>
<evidence type="ECO:0000313" key="7">
    <source>
        <dbReference type="Proteomes" id="UP000549971"/>
    </source>
</evidence>
<evidence type="ECO:0000256" key="2">
    <source>
        <dbReference type="ARBA" id="ARBA00022840"/>
    </source>
</evidence>
<sequence>MDDRRTASSRGDSLVLRQARDLFLSSGDFDPLVREPIQASWARSSRLRVDTDRLDPTYLGPIDEPSPLALSAAPVLSALADELANESVSIILTDAHGLVLQRACSDQSLIRELDRAYLSPGFSYAEEQVGTNGIGTALEAGVPTMVTGSEHFTGRLGGFACAGAPIHHPITGALLGVLDLTSSVAHSNALLMYCARSTAQKIEQQVLARAGARELALFRDYLAACQHPGSGVLALSKDLVMMNAQAQQRFDPADQAALLARSADAAGQSAPVTLVTDLPSGLVARMDYRPAFSGAELAGGVLRIQVQSGLDSSTGAAPMTVPVMPGLAGTSATWQRVCHAVDRSRQSGSWVVLEGEAGVGKIALLRSVNQLRNGSGLFRVMDAAEAGPAWLDTISDELEAGAGSLVVRRAHLLDAETVSGLSNLLLEHADQRPGVWVALTMRSEPRNPAVDAQLLPHFAHTIEVPALRHHLEDMHKLVPHLLGRLNRGNHLTISSSALAQLMRLPWLGNVEQLRRVLLRVAQHRRSGTIQLDDLPGECRATTRRRLTQLESLERDAVVKALVIHRGNKDKAASDLGMSRATIYRKIRDYGIVLTI</sequence>
<keyword evidence="3" id="KW-0805">Transcription regulation</keyword>
<dbReference type="PANTHER" id="PTHR32071:SF122">
    <property type="entry name" value="SIGMA FACTOR"/>
    <property type="match status" value="1"/>
</dbReference>
<comment type="caution">
    <text evidence="6">The sequence shown here is derived from an EMBL/GenBank/DDBJ whole genome shotgun (WGS) entry which is preliminary data.</text>
</comment>
<keyword evidence="2" id="KW-0067">ATP-binding</keyword>
<gene>
    <name evidence="6" type="ORF">HDA39_003162</name>
</gene>
<dbReference type="SUPFAM" id="SSF52540">
    <property type="entry name" value="P-loop containing nucleoside triphosphate hydrolases"/>
    <property type="match status" value="1"/>
</dbReference>
<dbReference type="Gene3D" id="1.10.8.60">
    <property type="match status" value="1"/>
</dbReference>
<dbReference type="InterPro" id="IPR002197">
    <property type="entry name" value="HTH_Fis"/>
</dbReference>
<dbReference type="AlphaFoldDB" id="A0A7W9J7Q7"/>
<evidence type="ECO:0000259" key="5">
    <source>
        <dbReference type="PROSITE" id="PS50045"/>
    </source>
</evidence>
<dbReference type="SUPFAM" id="SSF46689">
    <property type="entry name" value="Homeodomain-like"/>
    <property type="match status" value="1"/>
</dbReference>
<reference evidence="6 7" key="1">
    <citation type="submission" date="2020-08" db="EMBL/GenBank/DDBJ databases">
        <title>Sequencing the genomes of 1000 actinobacteria strains.</title>
        <authorList>
            <person name="Klenk H.-P."/>
        </authorList>
    </citation>
    <scope>NUCLEOTIDE SEQUENCE [LARGE SCALE GENOMIC DNA]</scope>
    <source>
        <strain evidence="6 7">DSM 28967</strain>
    </source>
</reference>
<dbReference type="InterPro" id="IPR009057">
    <property type="entry name" value="Homeodomain-like_sf"/>
</dbReference>
<dbReference type="RefSeq" id="WP_184795942.1">
    <property type="nucleotide sequence ID" value="NZ_JACHMY010000001.1"/>
</dbReference>
<dbReference type="PANTHER" id="PTHR32071">
    <property type="entry name" value="TRANSCRIPTIONAL REGULATORY PROTEIN"/>
    <property type="match status" value="1"/>
</dbReference>
<dbReference type="GO" id="GO:0005524">
    <property type="term" value="F:ATP binding"/>
    <property type="evidence" value="ECO:0007669"/>
    <property type="project" value="UniProtKB-KW"/>
</dbReference>
<dbReference type="Pfam" id="PF02954">
    <property type="entry name" value="HTH_8"/>
    <property type="match status" value="1"/>
</dbReference>
<dbReference type="EMBL" id="JACHMY010000001">
    <property type="protein sequence ID" value="MBB5836428.1"/>
    <property type="molecule type" value="Genomic_DNA"/>
</dbReference>
<evidence type="ECO:0000256" key="4">
    <source>
        <dbReference type="ARBA" id="ARBA00023163"/>
    </source>
</evidence>
<dbReference type="Pfam" id="PF25601">
    <property type="entry name" value="AAA_lid_14"/>
    <property type="match status" value="1"/>
</dbReference>
<protein>
    <submittedName>
        <fullName evidence="6">Transcriptional regulator of acetoin/glycerol metabolism</fullName>
    </submittedName>
</protein>
<dbReference type="Gene3D" id="3.40.50.300">
    <property type="entry name" value="P-loop containing nucleotide triphosphate hydrolases"/>
    <property type="match status" value="1"/>
</dbReference>
<keyword evidence="7" id="KW-1185">Reference proteome</keyword>
<dbReference type="InterPro" id="IPR027417">
    <property type="entry name" value="P-loop_NTPase"/>
</dbReference>